<dbReference type="AlphaFoldDB" id="A0A843B828"/>
<accession>A0A843B828</accession>
<evidence type="ECO:0000313" key="3">
    <source>
        <dbReference type="Proteomes" id="UP000530032"/>
    </source>
</evidence>
<reference evidence="2" key="1">
    <citation type="submission" date="2020-12" db="EMBL/GenBank/DDBJ databases">
        <title>Comamonas sp. nov., isolated from stream water.</title>
        <authorList>
            <person name="Park K.-H."/>
        </authorList>
    </citation>
    <scope>NUCLEOTIDE SEQUENCE</scope>
    <source>
        <strain evidence="2">EJ-4</strain>
    </source>
</reference>
<protein>
    <submittedName>
        <fullName evidence="2">Uncharacterized protein</fullName>
    </submittedName>
</protein>
<keyword evidence="3" id="KW-1185">Reference proteome</keyword>
<proteinExistence type="predicted"/>
<dbReference type="RefSeq" id="WP_198462346.1">
    <property type="nucleotide sequence ID" value="NZ_JABBCQ020000033.1"/>
</dbReference>
<evidence type="ECO:0000313" key="2">
    <source>
        <dbReference type="EMBL" id="MBI1627003.1"/>
    </source>
</evidence>
<dbReference type="EMBL" id="JABBCQ020000033">
    <property type="protein sequence ID" value="MBI1627003.1"/>
    <property type="molecule type" value="Genomic_DNA"/>
</dbReference>
<gene>
    <name evidence="2" type="ORF">HF327_021260</name>
</gene>
<name>A0A843B828_9BURK</name>
<feature type="region of interest" description="Disordered" evidence="1">
    <location>
        <begin position="55"/>
        <end position="81"/>
    </location>
</feature>
<evidence type="ECO:0000256" key="1">
    <source>
        <dbReference type="SAM" id="MobiDB-lite"/>
    </source>
</evidence>
<feature type="compositionally biased region" description="Polar residues" evidence="1">
    <location>
        <begin position="55"/>
        <end position="80"/>
    </location>
</feature>
<dbReference type="Proteomes" id="UP000530032">
    <property type="component" value="Unassembled WGS sequence"/>
</dbReference>
<sequence length="200" mass="20758">MQKSIFIGASAGVLVLVFAGGWLLGGANNASTPAVTPAAAIAIKKPVPMVEMPGSTQPGAVASTQDLASGSAVSAGTGMSTKERRAKLAEVRKRLAALSAQGANASPAEVSAVITELEMLTAGDLDSRYFQSLRILMENTGKIQALNREAQVILSSTDPKDLARQQFIREELTRLSAVISAEAAKMQSYARRSTASGAKP</sequence>
<comment type="caution">
    <text evidence="2">The sequence shown here is derived from an EMBL/GenBank/DDBJ whole genome shotgun (WGS) entry which is preliminary data.</text>
</comment>
<organism evidence="2 3">
    <name type="scientific">Comamonas suwonensis</name>
    <dbReference type="NCBI Taxonomy" id="2606214"/>
    <lineage>
        <taxon>Bacteria</taxon>
        <taxon>Pseudomonadati</taxon>
        <taxon>Pseudomonadota</taxon>
        <taxon>Betaproteobacteria</taxon>
        <taxon>Burkholderiales</taxon>
        <taxon>Comamonadaceae</taxon>
        <taxon>Comamonas</taxon>
    </lineage>
</organism>